<accession>A0ACB6QXG9</accession>
<name>A0ACB6QXG9_9PLEO</name>
<reference evidence="1" key="1">
    <citation type="journal article" date="2020" name="Stud. Mycol.">
        <title>101 Dothideomycetes genomes: a test case for predicting lifestyles and emergence of pathogens.</title>
        <authorList>
            <person name="Haridas S."/>
            <person name="Albert R."/>
            <person name="Binder M."/>
            <person name="Bloem J."/>
            <person name="Labutti K."/>
            <person name="Salamov A."/>
            <person name="Andreopoulos B."/>
            <person name="Baker S."/>
            <person name="Barry K."/>
            <person name="Bills G."/>
            <person name="Bluhm B."/>
            <person name="Cannon C."/>
            <person name="Castanera R."/>
            <person name="Culley D."/>
            <person name="Daum C."/>
            <person name="Ezra D."/>
            <person name="Gonzalez J."/>
            <person name="Henrissat B."/>
            <person name="Kuo A."/>
            <person name="Liang C."/>
            <person name="Lipzen A."/>
            <person name="Lutzoni F."/>
            <person name="Magnuson J."/>
            <person name="Mondo S."/>
            <person name="Nolan M."/>
            <person name="Ohm R."/>
            <person name="Pangilinan J."/>
            <person name="Park H.-J."/>
            <person name="Ramirez L."/>
            <person name="Alfaro M."/>
            <person name="Sun H."/>
            <person name="Tritt A."/>
            <person name="Yoshinaga Y."/>
            <person name="Zwiers L.-H."/>
            <person name="Turgeon B."/>
            <person name="Goodwin S."/>
            <person name="Spatafora J."/>
            <person name="Crous P."/>
            <person name="Grigoriev I."/>
        </authorList>
    </citation>
    <scope>NUCLEOTIDE SEQUENCE</scope>
    <source>
        <strain evidence="1">ATCC 200398</strain>
    </source>
</reference>
<evidence type="ECO:0000313" key="1">
    <source>
        <dbReference type="EMBL" id="KAF2471729.1"/>
    </source>
</evidence>
<protein>
    <submittedName>
        <fullName evidence="1">Uncharacterized protein</fullName>
    </submittedName>
</protein>
<organism evidence="1 2">
    <name type="scientific">Lindgomyces ingoldianus</name>
    <dbReference type="NCBI Taxonomy" id="673940"/>
    <lineage>
        <taxon>Eukaryota</taxon>
        <taxon>Fungi</taxon>
        <taxon>Dikarya</taxon>
        <taxon>Ascomycota</taxon>
        <taxon>Pezizomycotina</taxon>
        <taxon>Dothideomycetes</taxon>
        <taxon>Pleosporomycetidae</taxon>
        <taxon>Pleosporales</taxon>
        <taxon>Lindgomycetaceae</taxon>
        <taxon>Lindgomyces</taxon>
    </lineage>
</organism>
<dbReference type="EMBL" id="MU003504">
    <property type="protein sequence ID" value="KAF2471729.1"/>
    <property type="molecule type" value="Genomic_DNA"/>
</dbReference>
<sequence length="182" mass="20675">MDLLSEISILTAKFHDLLSISSHTSLISPATRFRARSAASLSLILSRKITGSLCFKLPQQTWNDCLPAISSRLKRLNKDGMSPCSVNKSDSIRICAKKRTPIIDKASSDMFPTLFIPGYQKCKNIQQQVFASDRTGFRLFWVLWLYVLEQIQGYRSSYFALAVLLEQRNRSNHMVYSHINPG</sequence>
<keyword evidence="2" id="KW-1185">Reference proteome</keyword>
<dbReference type="Proteomes" id="UP000799755">
    <property type="component" value="Unassembled WGS sequence"/>
</dbReference>
<evidence type="ECO:0000313" key="2">
    <source>
        <dbReference type="Proteomes" id="UP000799755"/>
    </source>
</evidence>
<proteinExistence type="predicted"/>
<comment type="caution">
    <text evidence="1">The sequence shown here is derived from an EMBL/GenBank/DDBJ whole genome shotgun (WGS) entry which is preliminary data.</text>
</comment>
<gene>
    <name evidence="1" type="ORF">BDR25DRAFT_354221</name>
</gene>